<feature type="domain" description="MGAT4 conserved region" evidence="4">
    <location>
        <begin position="40"/>
        <end position="274"/>
    </location>
</feature>
<protein>
    <recommendedName>
        <fullName evidence="8">Alpha-1,3-mannosyl-glycoprotein 4-beta-N-acetylglucosaminyltransferase A-like</fullName>
    </recommendedName>
</protein>
<keyword evidence="2" id="KW-0328">Glycosyltransferase</keyword>
<dbReference type="PANTHER" id="PTHR12062:SF9">
    <property type="entry name" value="ALPHA-1,3-MANNOSYL-GLYCOPROTEIN 4-BETA-N-ACETYLGLUCOSAMINYLTRANSFERASE A, ISOFORM A"/>
    <property type="match status" value="1"/>
</dbReference>
<name>A0A212EQP6_DANPL</name>
<evidence type="ECO:0000256" key="1">
    <source>
        <dbReference type="ARBA" id="ARBA00004922"/>
    </source>
</evidence>
<sequence>MKLNRGNLSCDTTPEVNQNGTKWDLGANPKHAKPVMNSFAYQLMPHLNDHPSSLKPAFLLNGTRENCDVVIGIPTVHRDKGSYIISTVSNVIHGMTDEEKDKNLIVVLVAETQMDYVRPLVEKLATLFSEYIYTGLVELVVPSPFYYPDFDNLPLNFGDSNKRVMWRTKHNLNVLYVMAYARSRGTYYLMLEDDVTVKERFIEHMLDFAKAKTKSNPDWYVLEFCNIGGIGKLFKTSDLIYFMTYIQLFYKQMPIDWLLESYIADSSCSLDRATPGYNEARSLFFPHDNPAVQRVFTDIKIFKNHTPMKAYDGKTFFWGINPVKGNVVEFWFREPTNIVRYTFRSGNFDRYGDIFDNAVVEALPIRKRKFVMVKRFDELGFASGDLNLGALVAIRIRVTKNSTHWVILSEPLAYIFYGYNALDCSLESLESTQTYLQDVKRLSPKKYLPPDTTA</sequence>
<evidence type="ECO:0000313" key="7">
    <source>
        <dbReference type="Proteomes" id="UP000007151"/>
    </source>
</evidence>
<accession>A0A212EQP6</accession>
<dbReference type="GO" id="GO:0005783">
    <property type="term" value="C:endoplasmic reticulum"/>
    <property type="evidence" value="ECO:0007669"/>
    <property type="project" value="TreeGrafter"/>
</dbReference>
<evidence type="ECO:0000259" key="4">
    <source>
        <dbReference type="Pfam" id="PF04666"/>
    </source>
</evidence>
<dbReference type="GO" id="GO:0006487">
    <property type="term" value="P:protein N-linked glycosylation"/>
    <property type="evidence" value="ECO:0007669"/>
    <property type="project" value="TreeGrafter"/>
</dbReference>
<evidence type="ECO:0000256" key="3">
    <source>
        <dbReference type="ARBA" id="ARBA00022679"/>
    </source>
</evidence>
<dbReference type="STRING" id="278856.A0A212EQP6"/>
<dbReference type="Pfam" id="PF23524">
    <property type="entry name" value="MGAT4A_C"/>
    <property type="match status" value="1"/>
</dbReference>
<dbReference type="Pfam" id="PF04666">
    <property type="entry name" value="MGAT4_cons"/>
    <property type="match status" value="1"/>
</dbReference>
<dbReference type="Proteomes" id="UP000007151">
    <property type="component" value="Unassembled WGS sequence"/>
</dbReference>
<dbReference type="InterPro" id="IPR056576">
    <property type="entry name" value="MGAT4_A/B/C_C"/>
</dbReference>
<reference evidence="6 7" key="1">
    <citation type="journal article" date="2011" name="Cell">
        <title>The monarch butterfly genome yields insights into long-distance migration.</title>
        <authorList>
            <person name="Zhan S."/>
            <person name="Merlin C."/>
            <person name="Boore J.L."/>
            <person name="Reppert S.M."/>
        </authorList>
    </citation>
    <scope>NUCLEOTIDE SEQUENCE [LARGE SCALE GENOMIC DNA]</scope>
    <source>
        <strain evidence="6">F-2</strain>
    </source>
</reference>
<comment type="pathway">
    <text evidence="1">Protein modification; protein glycosylation.</text>
</comment>
<evidence type="ECO:0000313" key="6">
    <source>
        <dbReference type="EMBL" id="OWR43799.1"/>
    </source>
</evidence>
<organism evidence="6 7">
    <name type="scientific">Danaus plexippus plexippus</name>
    <dbReference type="NCBI Taxonomy" id="278856"/>
    <lineage>
        <taxon>Eukaryota</taxon>
        <taxon>Metazoa</taxon>
        <taxon>Ecdysozoa</taxon>
        <taxon>Arthropoda</taxon>
        <taxon>Hexapoda</taxon>
        <taxon>Insecta</taxon>
        <taxon>Pterygota</taxon>
        <taxon>Neoptera</taxon>
        <taxon>Endopterygota</taxon>
        <taxon>Lepidoptera</taxon>
        <taxon>Glossata</taxon>
        <taxon>Ditrysia</taxon>
        <taxon>Papilionoidea</taxon>
        <taxon>Nymphalidae</taxon>
        <taxon>Danainae</taxon>
        <taxon>Danaini</taxon>
        <taxon>Danaina</taxon>
        <taxon>Danaus</taxon>
        <taxon>Danaus</taxon>
    </lineage>
</organism>
<dbReference type="GO" id="GO:0008375">
    <property type="term" value="F:acetylglucosaminyltransferase activity"/>
    <property type="evidence" value="ECO:0007669"/>
    <property type="project" value="TreeGrafter"/>
</dbReference>
<dbReference type="PANTHER" id="PTHR12062">
    <property type="entry name" value="N-ACETYLGLUCOSAMINYLTRANSFERASE VI"/>
    <property type="match status" value="1"/>
</dbReference>
<proteinExistence type="predicted"/>
<evidence type="ECO:0008006" key="8">
    <source>
        <dbReference type="Google" id="ProtNLM"/>
    </source>
</evidence>
<dbReference type="InterPro" id="IPR057279">
    <property type="entry name" value="MGAT4"/>
</dbReference>
<dbReference type="InterPro" id="IPR006759">
    <property type="entry name" value="Glyco_transf_54"/>
</dbReference>
<keyword evidence="7" id="KW-1185">Reference proteome</keyword>
<dbReference type="EMBL" id="AGBW02013268">
    <property type="protein sequence ID" value="OWR43799.1"/>
    <property type="molecule type" value="Genomic_DNA"/>
</dbReference>
<evidence type="ECO:0000256" key="2">
    <source>
        <dbReference type="ARBA" id="ARBA00022676"/>
    </source>
</evidence>
<dbReference type="KEGG" id="dpl:KGM_203381"/>
<dbReference type="GO" id="GO:0005793">
    <property type="term" value="C:endoplasmic reticulum-Golgi intermediate compartment"/>
    <property type="evidence" value="ECO:0007669"/>
    <property type="project" value="TreeGrafter"/>
</dbReference>
<dbReference type="FunCoup" id="A0A212EQP6">
    <property type="interactions" value="1002"/>
</dbReference>
<feature type="domain" description="MGAT4 A/B/C C-terminal" evidence="5">
    <location>
        <begin position="294"/>
        <end position="410"/>
    </location>
</feature>
<comment type="caution">
    <text evidence="6">The sequence shown here is derived from an EMBL/GenBank/DDBJ whole genome shotgun (WGS) entry which is preliminary data.</text>
</comment>
<gene>
    <name evidence="6" type="ORF">KGM_203381</name>
</gene>
<dbReference type="AlphaFoldDB" id="A0A212EQP6"/>
<keyword evidence="3" id="KW-0808">Transferase</keyword>
<evidence type="ECO:0000259" key="5">
    <source>
        <dbReference type="Pfam" id="PF23524"/>
    </source>
</evidence>
<dbReference type="GO" id="GO:0005795">
    <property type="term" value="C:Golgi stack"/>
    <property type="evidence" value="ECO:0007669"/>
    <property type="project" value="TreeGrafter"/>
</dbReference>
<dbReference type="InParanoid" id="A0A212EQP6"/>
<dbReference type="eggNOG" id="ENOG502QPQJ">
    <property type="taxonomic scope" value="Eukaryota"/>
</dbReference>